<feature type="domain" description="AAA+ ATPase" evidence="2">
    <location>
        <begin position="221"/>
        <end position="349"/>
    </location>
</feature>
<comment type="caution">
    <text evidence="3">The sequence shown here is derived from an EMBL/GenBank/DDBJ whole genome shotgun (WGS) entry which is preliminary data.</text>
</comment>
<evidence type="ECO:0000313" key="3">
    <source>
        <dbReference type="EMBL" id="KAL2059993.1"/>
    </source>
</evidence>
<evidence type="ECO:0000313" key="4">
    <source>
        <dbReference type="Proteomes" id="UP001595075"/>
    </source>
</evidence>
<keyword evidence="4" id="KW-1185">Reference proteome</keyword>
<dbReference type="CDD" id="cd19481">
    <property type="entry name" value="RecA-like_protease"/>
    <property type="match status" value="1"/>
</dbReference>
<dbReference type="InterPro" id="IPR003959">
    <property type="entry name" value="ATPase_AAA_core"/>
</dbReference>
<dbReference type="InterPro" id="IPR003593">
    <property type="entry name" value="AAA+_ATPase"/>
</dbReference>
<dbReference type="Gene3D" id="3.40.50.300">
    <property type="entry name" value="P-loop containing nucleotide triphosphate hydrolases"/>
    <property type="match status" value="1"/>
</dbReference>
<dbReference type="PANTHER" id="PTHR23077:SF132">
    <property type="entry name" value="ATP-DEPENDENT ZN PROTEASE"/>
    <property type="match status" value="1"/>
</dbReference>
<dbReference type="Pfam" id="PF00004">
    <property type="entry name" value="AAA"/>
    <property type="match status" value="1"/>
</dbReference>
<feature type="region of interest" description="Disordered" evidence="1">
    <location>
        <begin position="500"/>
        <end position="542"/>
    </location>
</feature>
<gene>
    <name evidence="3" type="ORF">VTL71DRAFT_9815</name>
</gene>
<evidence type="ECO:0000259" key="2">
    <source>
        <dbReference type="SMART" id="SM00382"/>
    </source>
</evidence>
<dbReference type="SUPFAM" id="SSF52540">
    <property type="entry name" value="P-loop containing nucleoside triphosphate hydrolases"/>
    <property type="match status" value="1"/>
</dbReference>
<name>A0ABR4BTK1_9HELO</name>
<proteinExistence type="predicted"/>
<dbReference type="EMBL" id="JAZHXI010000024">
    <property type="protein sequence ID" value="KAL2059993.1"/>
    <property type="molecule type" value="Genomic_DNA"/>
</dbReference>
<dbReference type="Proteomes" id="UP001595075">
    <property type="component" value="Unassembled WGS sequence"/>
</dbReference>
<accession>A0ABR4BTK1</accession>
<dbReference type="Gene3D" id="1.10.8.60">
    <property type="match status" value="1"/>
</dbReference>
<dbReference type="InterPro" id="IPR027417">
    <property type="entry name" value="P-loop_NTPase"/>
</dbReference>
<protein>
    <recommendedName>
        <fullName evidence="2">AAA+ ATPase domain-containing protein</fullName>
    </recommendedName>
</protein>
<sequence length="542" mass="61235">MADQASITASQKDIFQGLKDHFSAPARGTELVMYENIRENHPSFHITCTDAKKCDLTGFAKAGHATMTKSSGELFGSARSYVAPTPRREGTGRLKDYTRFSGHKLIWEDVEYIVYDIRYEEYPRSFHQYFVLAPRVSDDDETSGAIDELLFAIGAWTTELHNEIYVFDDGHWHKDKDLWQSVQGASWDEVILNPTMKSNLISDVLGFFDNKDLYKSLVVPWKRGLILHGVPGNGKTISLKALINALGARTEPIPSLYVKSFDACQGAKYCIRMIFAQARVMSPCLLIFEDLDSLVTEKTRSYFLNEVDGLESNDGVLMIGSTNHLDRLDPAISKRPSRFDRKYHFRIPDEKERIAYCQFWRMKLIESNLVDFHEDLCVLIAKMTEGFSFAYLKELFVIVLLTVARGGMVEDKDAQSEDAKSTTDSEPVIVDHEAAPVDEHASSNFNKKVEAQEKDKHASKHGNNLPEVEIPEHLRDNLLLKVLKAQLTILLDEMENIDAKEAPAKGPTSASSDEKDDDGSGLLRGYQQQLHMLAAQNRRTIE</sequence>
<dbReference type="InterPro" id="IPR050168">
    <property type="entry name" value="AAA_ATPase_domain"/>
</dbReference>
<reference evidence="3 4" key="1">
    <citation type="journal article" date="2024" name="Commun. Biol.">
        <title>Comparative genomic analysis of thermophilic fungi reveals convergent evolutionary adaptations and gene losses.</title>
        <authorList>
            <person name="Steindorff A.S."/>
            <person name="Aguilar-Pontes M.V."/>
            <person name="Robinson A.J."/>
            <person name="Andreopoulos B."/>
            <person name="LaButti K."/>
            <person name="Kuo A."/>
            <person name="Mondo S."/>
            <person name="Riley R."/>
            <person name="Otillar R."/>
            <person name="Haridas S."/>
            <person name="Lipzen A."/>
            <person name="Grimwood J."/>
            <person name="Schmutz J."/>
            <person name="Clum A."/>
            <person name="Reid I.D."/>
            <person name="Moisan M.C."/>
            <person name="Butler G."/>
            <person name="Nguyen T.T.M."/>
            <person name="Dewar K."/>
            <person name="Conant G."/>
            <person name="Drula E."/>
            <person name="Henrissat B."/>
            <person name="Hansel C."/>
            <person name="Singer S."/>
            <person name="Hutchinson M.I."/>
            <person name="de Vries R.P."/>
            <person name="Natvig D.O."/>
            <person name="Powell A.J."/>
            <person name="Tsang A."/>
            <person name="Grigoriev I.V."/>
        </authorList>
    </citation>
    <scope>NUCLEOTIDE SEQUENCE [LARGE SCALE GENOMIC DNA]</scope>
    <source>
        <strain evidence="3 4">CBS 494.80</strain>
    </source>
</reference>
<organism evidence="3 4">
    <name type="scientific">Oculimacula yallundae</name>
    <dbReference type="NCBI Taxonomy" id="86028"/>
    <lineage>
        <taxon>Eukaryota</taxon>
        <taxon>Fungi</taxon>
        <taxon>Dikarya</taxon>
        <taxon>Ascomycota</taxon>
        <taxon>Pezizomycotina</taxon>
        <taxon>Leotiomycetes</taxon>
        <taxon>Helotiales</taxon>
        <taxon>Ploettnerulaceae</taxon>
        <taxon>Oculimacula</taxon>
    </lineage>
</organism>
<dbReference type="SMART" id="SM00382">
    <property type="entry name" value="AAA"/>
    <property type="match status" value="1"/>
</dbReference>
<dbReference type="PANTHER" id="PTHR23077">
    <property type="entry name" value="AAA-FAMILY ATPASE"/>
    <property type="match status" value="1"/>
</dbReference>
<evidence type="ECO:0000256" key="1">
    <source>
        <dbReference type="SAM" id="MobiDB-lite"/>
    </source>
</evidence>